<dbReference type="Gene3D" id="3.40.50.880">
    <property type="match status" value="1"/>
</dbReference>
<dbReference type="InterPro" id="IPR002818">
    <property type="entry name" value="DJ-1/PfpI"/>
</dbReference>
<dbReference type="CDD" id="cd01045">
    <property type="entry name" value="Ferritin_like_AB"/>
    <property type="match status" value="1"/>
</dbReference>
<organism evidence="5 6">
    <name type="scientific">Candidatus Ozemobacter sibiricus</name>
    <dbReference type="NCBI Taxonomy" id="2268124"/>
    <lineage>
        <taxon>Bacteria</taxon>
        <taxon>Candidatus Ozemobacteria</taxon>
        <taxon>Candidatus Ozemobacterales</taxon>
        <taxon>Candidatus Ozemobacteraceae</taxon>
        <taxon>Candidatus Ozemobacter</taxon>
    </lineage>
</organism>
<gene>
    <name evidence="5" type="ORF">OZSIB_2612</name>
</gene>
<dbReference type="Pfam" id="PF02915">
    <property type="entry name" value="Rubrerythrin"/>
    <property type="match status" value="1"/>
</dbReference>
<evidence type="ECO:0000313" key="6">
    <source>
        <dbReference type="Proteomes" id="UP000252355"/>
    </source>
</evidence>
<protein>
    <recommendedName>
        <fullName evidence="7">ThiJ/PfpI family protein</fullName>
    </recommendedName>
</protein>
<name>A0A367ZIA9_9BACT</name>
<dbReference type="PROSITE" id="PS51276">
    <property type="entry name" value="PEPTIDASE_C56_PFPI"/>
    <property type="match status" value="1"/>
</dbReference>
<dbReference type="SUPFAM" id="SSF52317">
    <property type="entry name" value="Class I glutamine amidotransferase-like"/>
    <property type="match status" value="1"/>
</dbReference>
<feature type="region of interest" description="Disordered" evidence="2">
    <location>
        <begin position="243"/>
        <end position="266"/>
    </location>
</feature>
<proteinExistence type="inferred from homology"/>
<dbReference type="NCBIfam" id="TIGR01382">
    <property type="entry name" value="PfpI"/>
    <property type="match status" value="1"/>
</dbReference>
<dbReference type="GO" id="GO:0016491">
    <property type="term" value="F:oxidoreductase activity"/>
    <property type="evidence" value="ECO:0007669"/>
    <property type="project" value="InterPro"/>
</dbReference>
<dbReference type="InterPro" id="IPR029062">
    <property type="entry name" value="Class_I_gatase-like"/>
</dbReference>
<dbReference type="InterPro" id="IPR012347">
    <property type="entry name" value="Ferritin-like"/>
</dbReference>
<evidence type="ECO:0000256" key="1">
    <source>
        <dbReference type="ARBA" id="ARBA00008542"/>
    </source>
</evidence>
<dbReference type="PANTHER" id="PTHR42733:SF2">
    <property type="entry name" value="DJ-1_THIJ_PFPI FAMILY PROTEIN"/>
    <property type="match status" value="1"/>
</dbReference>
<feature type="domain" description="DJ-1/PfpI" evidence="3">
    <location>
        <begin position="7"/>
        <end position="167"/>
    </location>
</feature>
<dbReference type="InterPro" id="IPR006286">
    <property type="entry name" value="C56_PfpI-like"/>
</dbReference>
<evidence type="ECO:0000313" key="5">
    <source>
        <dbReference type="EMBL" id="RCK77843.1"/>
    </source>
</evidence>
<dbReference type="InterPro" id="IPR009078">
    <property type="entry name" value="Ferritin-like_SF"/>
</dbReference>
<evidence type="ECO:0008006" key="7">
    <source>
        <dbReference type="Google" id="ProtNLM"/>
    </source>
</evidence>
<dbReference type="Gene3D" id="1.20.1260.10">
    <property type="match status" value="1"/>
</dbReference>
<feature type="domain" description="Rubrerythrin diiron-binding" evidence="4">
    <location>
        <begin position="187"/>
        <end position="319"/>
    </location>
</feature>
<accession>A0A367ZIA9</accession>
<comment type="caution">
    <text evidence="5">The sequence shown here is derived from an EMBL/GenBank/DDBJ whole genome shotgun (WGS) entry which is preliminary data.</text>
</comment>
<reference evidence="5 6" key="1">
    <citation type="submission" date="2018-05" db="EMBL/GenBank/DDBJ databases">
        <title>A metagenomic window into the 2 km-deep terrestrial subsurface aquifer revealed taxonomically and functionally diverse microbial community comprising novel uncultured bacterial lineages.</title>
        <authorList>
            <person name="Kadnikov V.V."/>
            <person name="Mardanov A.V."/>
            <person name="Beletsky A.V."/>
            <person name="Banks D."/>
            <person name="Pimenov N.V."/>
            <person name="Frank Y.A."/>
            <person name="Karnachuk O.V."/>
            <person name="Ravin N.V."/>
        </authorList>
    </citation>
    <scope>NUCLEOTIDE SEQUENCE [LARGE SCALE GENOMIC DNA]</scope>
    <source>
        <strain evidence="5">BY5</strain>
    </source>
</reference>
<comment type="similarity">
    <text evidence="1">Belongs to the peptidase C56 family.</text>
</comment>
<dbReference type="EMBL" id="QOQW01000032">
    <property type="protein sequence ID" value="RCK77843.1"/>
    <property type="molecule type" value="Genomic_DNA"/>
</dbReference>
<evidence type="ECO:0000259" key="3">
    <source>
        <dbReference type="Pfam" id="PF01965"/>
    </source>
</evidence>
<dbReference type="Proteomes" id="UP000252355">
    <property type="component" value="Unassembled WGS sequence"/>
</dbReference>
<dbReference type="GO" id="GO:0046872">
    <property type="term" value="F:metal ion binding"/>
    <property type="evidence" value="ECO:0007669"/>
    <property type="project" value="InterPro"/>
</dbReference>
<dbReference type="AlphaFoldDB" id="A0A367ZIA9"/>
<dbReference type="PANTHER" id="PTHR42733">
    <property type="entry name" value="DJ-1 PROTEIN"/>
    <property type="match status" value="1"/>
</dbReference>
<evidence type="ECO:0000256" key="2">
    <source>
        <dbReference type="SAM" id="MobiDB-lite"/>
    </source>
</evidence>
<dbReference type="Pfam" id="PF01965">
    <property type="entry name" value="DJ-1_PfpI"/>
    <property type="match status" value="1"/>
</dbReference>
<evidence type="ECO:0000259" key="4">
    <source>
        <dbReference type="Pfam" id="PF02915"/>
    </source>
</evidence>
<dbReference type="CDD" id="cd03134">
    <property type="entry name" value="GATase1_PfpI_like"/>
    <property type="match status" value="1"/>
</dbReference>
<dbReference type="InterPro" id="IPR003251">
    <property type="entry name" value="Rr_diiron-bd_dom"/>
</dbReference>
<dbReference type="SUPFAM" id="SSF47240">
    <property type="entry name" value="Ferritin-like"/>
    <property type="match status" value="1"/>
</dbReference>
<sequence length="342" mass="37962">MDLKNKMVAILVAPKFHDEETTAPAAFLREHGAEVRYIGIQKGTCQGKGGTTLTVDSPITDVQPNEFDGLLIPGGGAPEHLRLNKDVLAFVKAFMDAGKPVAAICHGPQVLISAKVLAHRTVTGYAGIRDDLLNAGARYEDQPVVIDGNLVTSRIPDDLPAFIRAFATLLARVDRESPWLHVTPAQALEFAIMNEIKAWELYDNLAKRTKDRLAKAKFRFLAETEKAHQETLTKVFEKVYPGRKPQPRDLPGVGGEGSQTIDPDGDLPKILRSAMAAEEAAHRLYHQVAEKVLNRETQKIFERLAEEEQQHRELLEAEYALHTGSGLPSAIEKEPWWSQDLW</sequence>